<dbReference type="Pfam" id="PF04578">
    <property type="entry name" value="DUF594"/>
    <property type="match status" value="1"/>
</dbReference>
<dbReference type="InterPro" id="IPR007658">
    <property type="entry name" value="DUF594"/>
</dbReference>
<dbReference type="STRING" id="77586.A0A0D9W2S8"/>
<keyword evidence="1" id="KW-1133">Transmembrane helix</keyword>
<keyword evidence="1" id="KW-0812">Transmembrane</keyword>
<feature type="domain" description="DUF4220" evidence="2">
    <location>
        <begin position="120"/>
        <end position="252"/>
    </location>
</feature>
<dbReference type="Proteomes" id="UP000032180">
    <property type="component" value="Chromosome 4"/>
</dbReference>
<dbReference type="Pfam" id="PF13968">
    <property type="entry name" value="DUF4220"/>
    <property type="match status" value="1"/>
</dbReference>
<keyword evidence="4" id="KW-1185">Reference proteome</keyword>
<name>A0A0D9W2S8_9ORYZ</name>
<feature type="transmembrane region" description="Helical" evidence="1">
    <location>
        <begin position="162"/>
        <end position="195"/>
    </location>
</feature>
<dbReference type="eggNOG" id="ENOG502QQBP">
    <property type="taxonomic scope" value="Eukaryota"/>
</dbReference>
<organism evidence="3 4">
    <name type="scientific">Leersia perrieri</name>
    <dbReference type="NCBI Taxonomy" id="77586"/>
    <lineage>
        <taxon>Eukaryota</taxon>
        <taxon>Viridiplantae</taxon>
        <taxon>Streptophyta</taxon>
        <taxon>Embryophyta</taxon>
        <taxon>Tracheophyta</taxon>
        <taxon>Spermatophyta</taxon>
        <taxon>Magnoliopsida</taxon>
        <taxon>Liliopsida</taxon>
        <taxon>Poales</taxon>
        <taxon>Poaceae</taxon>
        <taxon>BOP clade</taxon>
        <taxon>Oryzoideae</taxon>
        <taxon>Oryzeae</taxon>
        <taxon>Oryzinae</taxon>
        <taxon>Leersia</taxon>
    </lineage>
</organism>
<evidence type="ECO:0000256" key="1">
    <source>
        <dbReference type="SAM" id="Phobius"/>
    </source>
</evidence>
<dbReference type="InterPro" id="IPR025315">
    <property type="entry name" value="DUF4220"/>
</dbReference>
<evidence type="ECO:0000313" key="3">
    <source>
        <dbReference type="EnsemblPlants" id="LPERR04G03180.1"/>
    </source>
</evidence>
<protein>
    <recommendedName>
        <fullName evidence="2">DUF4220 domain-containing protein</fullName>
    </recommendedName>
</protein>
<dbReference type="AlphaFoldDB" id="A0A0D9W2S8"/>
<reference evidence="3" key="3">
    <citation type="submission" date="2015-04" db="UniProtKB">
        <authorList>
            <consortium name="EnsemblPlants"/>
        </authorList>
    </citation>
    <scope>IDENTIFICATION</scope>
</reference>
<evidence type="ECO:0000313" key="4">
    <source>
        <dbReference type="Proteomes" id="UP000032180"/>
    </source>
</evidence>
<dbReference type="PANTHER" id="PTHR31325">
    <property type="entry name" value="OS01G0798800 PROTEIN-RELATED"/>
    <property type="match status" value="1"/>
</dbReference>
<feature type="transmembrane region" description="Helical" evidence="1">
    <location>
        <begin position="23"/>
        <end position="42"/>
    </location>
</feature>
<evidence type="ECO:0000259" key="2">
    <source>
        <dbReference type="Pfam" id="PF13968"/>
    </source>
</evidence>
<accession>A0A0D9W2S8</accession>
<dbReference type="Gramene" id="LPERR04G03180.1">
    <property type="protein sequence ID" value="LPERR04G03180.1"/>
    <property type="gene ID" value="LPERR04G03180"/>
</dbReference>
<proteinExistence type="predicted"/>
<dbReference type="HOGENOM" id="CLU_009180_5_2_1"/>
<sequence length="493" mass="56342">MAGVVSVIVDIITWVVYFVWTKWTIEIVVVSSFVLQLVLFFLSGDRRRRDTGFVRGLIWYSYQLADYLATYGLGHLSVSTPSVPWERQQLVVSRRSSSSERKKKKAVAADGLSWPIILLAGVIHTWHGYCIRVVSPLATAVALLLLYFHLSTTSDGGHGSAVLVDIAITYTLLVGAILLDMVSLVSAAGSTWAYAYLVLVSKATPRHVWLYHEAVCNRRWHRLHRVLEYIRRRFNADDGRSWSGEIGKHTMLVQKHEKKGWCQELAKKMGLQEAPSTVSIPPKVMELEQILVWHIATDVFLRRLRSTRERSRSREDEEDNSAITQLRLEAIELLSNYLMFILVERPHMLPGLALRRQYKETSKHLERIRSTSGDDDDDDSLANMLYTSTSDMTNDTALRGSALDRAAGLARTLFDYVRQPAVKVEFLFDMWVELLLHVGHQCSRESHAKQLSNGGELTTLVWLLAELAGKFYIDKEIEIERVRHRRQRGLPEW</sequence>
<dbReference type="EnsemblPlants" id="LPERR04G03180.1">
    <property type="protein sequence ID" value="LPERR04G03180.1"/>
    <property type="gene ID" value="LPERR04G03180"/>
</dbReference>
<reference evidence="3 4" key="1">
    <citation type="submission" date="2012-08" db="EMBL/GenBank/DDBJ databases">
        <title>Oryza genome evolution.</title>
        <authorList>
            <person name="Wing R.A."/>
        </authorList>
    </citation>
    <scope>NUCLEOTIDE SEQUENCE</scope>
</reference>
<reference evidence="4" key="2">
    <citation type="submission" date="2013-12" db="EMBL/GenBank/DDBJ databases">
        <authorList>
            <person name="Yu Y."/>
            <person name="Lee S."/>
            <person name="de Baynast K."/>
            <person name="Wissotski M."/>
            <person name="Liu L."/>
            <person name="Talag J."/>
            <person name="Goicoechea J."/>
            <person name="Angelova A."/>
            <person name="Jetty R."/>
            <person name="Kudrna D."/>
            <person name="Golser W."/>
            <person name="Rivera L."/>
            <person name="Zhang J."/>
            <person name="Wing R."/>
        </authorList>
    </citation>
    <scope>NUCLEOTIDE SEQUENCE</scope>
</reference>
<keyword evidence="1" id="KW-0472">Membrane</keyword>
<feature type="transmembrane region" description="Helical" evidence="1">
    <location>
        <begin position="133"/>
        <end position="150"/>
    </location>
</feature>